<evidence type="ECO:0000313" key="3">
    <source>
        <dbReference type="Proteomes" id="UP001497480"/>
    </source>
</evidence>
<dbReference type="PANTHER" id="PTHR31115">
    <property type="entry name" value="OS05G0107300 PROTEIN"/>
    <property type="match status" value="1"/>
</dbReference>
<dbReference type="PANTHER" id="PTHR31115:SF2">
    <property type="entry name" value="OS05G0107300 PROTEIN"/>
    <property type="match status" value="1"/>
</dbReference>
<feature type="compositionally biased region" description="Basic and acidic residues" evidence="1">
    <location>
        <begin position="402"/>
        <end position="411"/>
    </location>
</feature>
<feature type="compositionally biased region" description="Polar residues" evidence="1">
    <location>
        <begin position="284"/>
        <end position="298"/>
    </location>
</feature>
<feature type="region of interest" description="Disordered" evidence="1">
    <location>
        <begin position="476"/>
        <end position="500"/>
    </location>
</feature>
<feature type="region of interest" description="Disordered" evidence="1">
    <location>
        <begin position="990"/>
        <end position="1093"/>
    </location>
</feature>
<name>A0AAV1X426_LUPLU</name>
<protein>
    <submittedName>
        <fullName evidence="2">Uncharacterized protein</fullName>
    </submittedName>
</protein>
<feature type="region of interest" description="Disordered" evidence="1">
    <location>
        <begin position="242"/>
        <end position="271"/>
    </location>
</feature>
<keyword evidence="3" id="KW-1185">Reference proteome</keyword>
<accession>A0AAV1X426</accession>
<evidence type="ECO:0000313" key="2">
    <source>
        <dbReference type="EMBL" id="CAL0316459.1"/>
    </source>
</evidence>
<dbReference type="AlphaFoldDB" id="A0AAV1X426"/>
<proteinExistence type="predicted"/>
<reference evidence="2 3" key="1">
    <citation type="submission" date="2024-03" db="EMBL/GenBank/DDBJ databases">
        <authorList>
            <person name="Martinez-Hernandez J."/>
        </authorList>
    </citation>
    <scope>NUCLEOTIDE SEQUENCE [LARGE SCALE GENOMIC DNA]</scope>
</reference>
<feature type="region of interest" description="Disordered" evidence="1">
    <location>
        <begin position="31"/>
        <end position="66"/>
    </location>
</feature>
<feature type="region of interest" description="Disordered" evidence="1">
    <location>
        <begin position="346"/>
        <end position="411"/>
    </location>
</feature>
<gene>
    <name evidence="2" type="ORF">LLUT_LOCUS17519</name>
</gene>
<comment type="caution">
    <text evidence="2">The sequence shown here is derived from an EMBL/GenBank/DDBJ whole genome shotgun (WGS) entry which is preliminary data.</text>
</comment>
<feature type="compositionally biased region" description="Polar residues" evidence="1">
    <location>
        <begin position="1046"/>
        <end position="1062"/>
    </location>
</feature>
<feature type="compositionally biased region" description="Basic and acidic residues" evidence="1">
    <location>
        <begin position="1025"/>
        <end position="1036"/>
    </location>
</feature>
<feature type="region of interest" description="Disordered" evidence="1">
    <location>
        <begin position="600"/>
        <end position="623"/>
    </location>
</feature>
<evidence type="ECO:0000256" key="1">
    <source>
        <dbReference type="SAM" id="MobiDB-lite"/>
    </source>
</evidence>
<dbReference type="EMBL" id="CAXHTB010000012">
    <property type="protein sequence ID" value="CAL0316459.1"/>
    <property type="molecule type" value="Genomic_DNA"/>
</dbReference>
<dbReference type="Proteomes" id="UP001497480">
    <property type="component" value="Unassembled WGS sequence"/>
</dbReference>
<sequence length="1153" mass="127354">MTIPSSPAKSSYRSKTLDESLHKLNKCVEALNSKGQHRNEKLPNERLGGSHCSKMRSQIQRSPSKLVNRRVEDIPENVILNKRIRASVADIRGEGRGNSFLRQPLAVGKDKGNIKDGGKGCDNVKQKIRKSPAGGETWDRKMIRKRSMGTVCARLIDGEGELIRVMHPKLANGSLQSSDAQDSRSGYSGSNRILDVASMPASSNACAISKDEQEKVLRNSMDGSNKDRVVLKGNKLNVDDDNCTNSNYSSMKRKASRAPKTGPSMANNSSSVFRSYETAEVWEQPSNMNKPHSASGTINRKRSLPAGPSSSFMAQWVGQRPQKITRTRRMNVVSPLCDEVQMSLKGCSSSDVGTRTTSNTDSGSLISKGAVNSTQPGRVKHENVSSQTRLSEGEGLDAGENGESKLKEKRLGSNEVDERVINNSYNISSSFLANKKKLSNKEEIEDLRKQGRNSRGSPVMKADITPMNENMEISTLTQPVRRSMKPGSEKNRSKSGFPRLKKSCNRKAIARLGHPSTSHSPDIAGELDDDQEELLAAANFARNASYIGCCSSFWKKLEPTFAPVSLEDVAYLKQLVKSTKEDHRCLSQLLGLGNNSLHGLDQKDNPLSQNPLPRERERSIEQTNSKEISSMVDKVDQHLDVSFLCRQMGSEENEVASLYQTVLAALIIEDQTDEETVGGGKMSFLCESDDSLGVNCFPQDIENQSRIGTENDFNSDLFSCNGNATHDQERDDILQLHQRTLHPQTERLPNVSENCKGGLPATNRISSCSSTFSRDFEQMSMDDKLLLELQSVGLYPEPVPDLTDGDCEAINQDIIQLQKGLHQQVTKKKEYFMKLIQAVEEGREEEQRALQKVAMDKLVELAYKKKLATRRISAARNGIPKVSRPIALAFMKRTLARCRKFEETQRSCFLEPAFKEALFADSDVAVKLPVAQNAQQESPLPGLLPCRKRGVLENINNPSELDVARTRPILNRGKKTELLLDDVGDLKSASTIGNSFMGGATGKRSEREWDKDTSGRKSVTKARRSSADHPRGERNTKPNAKRKAAQLSSSGNESLSNMMQNDNSEHQLASGSSEGKAGSSLHGHSTEDLSIQTGEPVDLTNLLELDPIELGVVNELNEDQDLDSWFNVDELQDDDVMGLDIPMDDLSDLNMLL</sequence>
<feature type="compositionally biased region" description="Polar residues" evidence="1">
    <location>
        <begin position="55"/>
        <end position="65"/>
    </location>
</feature>
<organism evidence="2 3">
    <name type="scientific">Lupinus luteus</name>
    <name type="common">European yellow lupine</name>
    <dbReference type="NCBI Taxonomy" id="3873"/>
    <lineage>
        <taxon>Eukaryota</taxon>
        <taxon>Viridiplantae</taxon>
        <taxon>Streptophyta</taxon>
        <taxon>Embryophyta</taxon>
        <taxon>Tracheophyta</taxon>
        <taxon>Spermatophyta</taxon>
        <taxon>Magnoliopsida</taxon>
        <taxon>eudicotyledons</taxon>
        <taxon>Gunneridae</taxon>
        <taxon>Pentapetalae</taxon>
        <taxon>rosids</taxon>
        <taxon>fabids</taxon>
        <taxon>Fabales</taxon>
        <taxon>Fabaceae</taxon>
        <taxon>Papilionoideae</taxon>
        <taxon>50 kb inversion clade</taxon>
        <taxon>genistoids sensu lato</taxon>
        <taxon>core genistoids</taxon>
        <taxon>Genisteae</taxon>
        <taxon>Lupinus</taxon>
    </lineage>
</organism>
<feature type="region of interest" description="Disordered" evidence="1">
    <location>
        <begin position="283"/>
        <end position="312"/>
    </location>
</feature>
<feature type="compositionally biased region" description="Low complexity" evidence="1">
    <location>
        <begin position="1069"/>
        <end position="1080"/>
    </location>
</feature>
<feature type="compositionally biased region" description="Basic and acidic residues" evidence="1">
    <location>
        <begin position="1003"/>
        <end position="1015"/>
    </location>
</feature>
<feature type="compositionally biased region" description="Polar residues" evidence="1">
    <location>
        <begin position="346"/>
        <end position="376"/>
    </location>
</feature>